<dbReference type="PANTHER" id="PTHR11412:SF171">
    <property type="entry name" value="PREGNANCY ZONE PROTEIN-LIKE PROTEIN"/>
    <property type="match status" value="1"/>
</dbReference>
<dbReference type="Proteomes" id="UP000285301">
    <property type="component" value="Unassembled WGS sequence"/>
</dbReference>
<feature type="domain" description="Alpha-macroglobulin-like TED" evidence="1">
    <location>
        <begin position="923"/>
        <end position="1167"/>
    </location>
</feature>
<dbReference type="GO" id="GO:0005615">
    <property type="term" value="C:extracellular space"/>
    <property type="evidence" value="ECO:0007669"/>
    <property type="project" value="InterPro"/>
</dbReference>
<dbReference type="STRING" id="1965070.A0A3S4QGT5"/>
<dbReference type="OrthoDB" id="6516884at2759"/>
<keyword evidence="3" id="KW-1185">Reference proteome</keyword>
<dbReference type="InterPro" id="IPR008930">
    <property type="entry name" value="Terpenoid_cyclase/PrenylTrfase"/>
</dbReference>
<name>A0A3S4QGT5_9ACAR</name>
<dbReference type="SUPFAM" id="SSF48239">
    <property type="entry name" value="Terpenoid cyclases/Protein prenyltransferases"/>
    <property type="match status" value="1"/>
</dbReference>
<sequence>MLFCILSDFERCEQKCNRLLDNDLKLISLINQKILSEVTQPINSESQCITLPLTNVTENRALLQVSGDEIENGTRIINLRPEIAFTLIETKKEFYEAGEEVEFRLLSFDEKLRPIAEKYDAIWIEDSTYFPVFQWTNVQSPSSGILTYKFQLSNDINYGIWRVKTLTKHRQVTEKVFTVSRVSRTEIKIHIEANEFILATDKEAKLNVCVTNVYGYRLKGDLQIIARYRRIPVTQAIEAKLPSYSNTTQIDGCEQIILKASVLFWDSISNEFNLRTIQVNFQFSDHASGYIEARAIDLTVAIQPFRISFPSRKLAKSYFKHHLPYFGFVFIEKPDLSRIANEQITICYELRKVPWIEERNETCREEYSNNDGFIVFEIPPVDRVVSQIFIKASSVNDPDIVSTDVLDPWFTTATSSITMKPLFHESICSREIELEVFISNATQSKQKLFYQILTSSTLHPPKSVQLSLDQWKPQTTPEGEEKQLPIIKKGKLVVELPSSMSVYSTYNRIVVYSVDSNGNLVADSGAFEIDCLQDTDLKISMREEVSKLDVSIGEQASDSLCAFELSHDENRKMLTKLRFLNILKAFEVNQYAPVLDKCQQQKIKNFRQATPSARNQNDLQLNAALLPVIDFHSRWDTFNDIGIQIFANKFFDESPCEWDVFPKGYPDRVLAAFRQSQITIKQQYMKERFDFVRLRKLEAESIHDQIGPQWSLIAASNSSIFKVDKTVFGSAVCAEPTRGIRFVYSKSESERNPIKMIAKLPSNTIIGEEVQIEVYIENIKEGCMPLQVTIQSSQQFNVIRSSPPQCVCSNSIAKFTINPKVFGRINIQVIAKRIQDSSVPKCDHISRAPFSQMVMKESIIVKMPGLHIRDFKTTLHCSQNKKSFSLERSANTRRARVSSDIIDLALNEFKNSRTNPTALDLLSSLAIYSYLTLNTKPEIEQKLQNWLQLEIKKIYQELLTHHFADGSFGPAQARSMGSNFLFTVQAFNVLCNFKQTTLKIVNDYNIRRTLLWIYSRQSSDGCFYPQDASIDSWPLNIQSTFETTAFVLSSLLQTNINNVTLERDRQVLLPPLDAAIQCLKILSDNQKEAHSALANAILAYIESMRGNEVTSKTWLANLTKNEIESNDELYWNGNHQKEIAAFAILTYLKHNEKTEAMKIGRWLLRQPKIFQSPITALAMINVWPFFRSDSQLNLKLRNSRPLVLKDGETHTIPLSPRTELELIGKGCAIIEEEVFDKVTTRSQKYFNISITDTEKGFVTCRKRVMRICMRAIVEERFNFTQVKIQIPSGYKIDQRILSAAIKPRSVLVNFR</sequence>
<reference evidence="2 3" key="1">
    <citation type="journal article" date="2018" name="Gigascience">
        <title>Genomes of trombidid mites reveal novel predicted allergens and laterally-transferred genes associated with secondary metabolism.</title>
        <authorList>
            <person name="Dong X."/>
            <person name="Chaisiri K."/>
            <person name="Xia D."/>
            <person name="Armstrong S.D."/>
            <person name="Fang Y."/>
            <person name="Donnelly M.J."/>
            <person name="Kadowaki T."/>
            <person name="McGarry J.W."/>
            <person name="Darby A.C."/>
            <person name="Makepeace B.L."/>
        </authorList>
    </citation>
    <scope>NUCLEOTIDE SEQUENCE [LARGE SCALE GENOMIC DNA]</scope>
    <source>
        <strain evidence="2">UoL-WK</strain>
    </source>
</reference>
<accession>A0A3S4QGT5</accession>
<dbReference type="PANTHER" id="PTHR11412">
    <property type="entry name" value="MACROGLOBULIN / COMPLEMENT"/>
    <property type="match status" value="1"/>
</dbReference>
<dbReference type="InterPro" id="IPR050473">
    <property type="entry name" value="A2M/Complement_sys"/>
</dbReference>
<comment type="caution">
    <text evidence="2">The sequence shown here is derived from an EMBL/GenBank/DDBJ whole genome shotgun (WGS) entry which is preliminary data.</text>
</comment>
<dbReference type="InterPro" id="IPR011626">
    <property type="entry name" value="Alpha-macroglobulin_TED"/>
</dbReference>
<gene>
    <name evidence="2" type="ORF">B4U79_16531</name>
</gene>
<feature type="non-terminal residue" evidence="2">
    <location>
        <position position="1311"/>
    </location>
</feature>
<evidence type="ECO:0000259" key="1">
    <source>
        <dbReference type="Pfam" id="PF07678"/>
    </source>
</evidence>
<dbReference type="Pfam" id="PF07678">
    <property type="entry name" value="TED_complement"/>
    <property type="match status" value="1"/>
</dbReference>
<protein>
    <submittedName>
        <fullName evidence="2">Alpha-2-macroglobiln splicing variant 1-like protein</fullName>
    </submittedName>
</protein>
<evidence type="ECO:0000313" key="3">
    <source>
        <dbReference type="Proteomes" id="UP000285301"/>
    </source>
</evidence>
<dbReference type="EMBL" id="NCKU01006659">
    <property type="protein sequence ID" value="RWS03274.1"/>
    <property type="molecule type" value="Genomic_DNA"/>
</dbReference>
<dbReference type="SUPFAM" id="SSF81296">
    <property type="entry name" value="E set domains"/>
    <property type="match status" value="1"/>
</dbReference>
<dbReference type="Gene3D" id="1.50.10.20">
    <property type="match status" value="1"/>
</dbReference>
<proteinExistence type="predicted"/>
<organism evidence="2 3">
    <name type="scientific">Dinothrombium tinctorium</name>
    <dbReference type="NCBI Taxonomy" id="1965070"/>
    <lineage>
        <taxon>Eukaryota</taxon>
        <taxon>Metazoa</taxon>
        <taxon>Ecdysozoa</taxon>
        <taxon>Arthropoda</taxon>
        <taxon>Chelicerata</taxon>
        <taxon>Arachnida</taxon>
        <taxon>Acari</taxon>
        <taxon>Acariformes</taxon>
        <taxon>Trombidiformes</taxon>
        <taxon>Prostigmata</taxon>
        <taxon>Anystina</taxon>
        <taxon>Parasitengona</taxon>
        <taxon>Trombidioidea</taxon>
        <taxon>Trombidiidae</taxon>
        <taxon>Dinothrombium</taxon>
    </lineage>
</organism>
<dbReference type="Gene3D" id="2.60.40.1930">
    <property type="match status" value="1"/>
</dbReference>
<dbReference type="InterPro" id="IPR014756">
    <property type="entry name" value="Ig_E-set"/>
</dbReference>
<dbReference type="Gene3D" id="2.60.40.10">
    <property type="entry name" value="Immunoglobulins"/>
    <property type="match status" value="2"/>
</dbReference>
<dbReference type="InterPro" id="IPR013783">
    <property type="entry name" value="Ig-like_fold"/>
</dbReference>
<evidence type="ECO:0000313" key="2">
    <source>
        <dbReference type="EMBL" id="RWS03274.1"/>
    </source>
</evidence>